<name>A0A086JCC6_TOXGO</name>
<feature type="region of interest" description="Disordered" evidence="1">
    <location>
        <begin position="86"/>
        <end position="107"/>
    </location>
</feature>
<evidence type="ECO:0000256" key="1">
    <source>
        <dbReference type="SAM" id="MobiDB-lite"/>
    </source>
</evidence>
<sequence length="244" mass="28222">MQLRFQLQLGSQKCISEQVGSALRPSFYRDLHITDEAYERLKQKREDKISLHEYVQMKAYEQTAEYKACIERLNKEMDSINRQVCGGNAAQNDKTTRRSTPTENVRRCGSSNSRILLRALKRTINWRRGSFTRGYRGFKESCDDCMYGARASQREGETVVSARLIPRQLEVSFDLPSSPLPSKRVVTASLDPRQSLLSDALFLRTDPTASHRNSPSSTMRRRGTNFWKKKFQLSSRRRRSRQSS</sequence>
<dbReference type="Proteomes" id="UP000028828">
    <property type="component" value="Unassembled WGS sequence"/>
</dbReference>
<evidence type="ECO:0000313" key="3">
    <source>
        <dbReference type="Proteomes" id="UP000028828"/>
    </source>
</evidence>
<organism evidence="2 3">
    <name type="scientific">Toxoplasma gondii p89</name>
    <dbReference type="NCBI Taxonomy" id="943119"/>
    <lineage>
        <taxon>Eukaryota</taxon>
        <taxon>Sar</taxon>
        <taxon>Alveolata</taxon>
        <taxon>Apicomplexa</taxon>
        <taxon>Conoidasida</taxon>
        <taxon>Coccidia</taxon>
        <taxon>Eucoccidiorida</taxon>
        <taxon>Eimeriorina</taxon>
        <taxon>Sarcocystidae</taxon>
        <taxon>Toxoplasma</taxon>
    </lineage>
</organism>
<gene>
    <name evidence="2" type="ORF">TGP89_267312</name>
</gene>
<proteinExistence type="predicted"/>
<protein>
    <submittedName>
        <fullName evidence="2">Putative myosin heavy chain</fullName>
    </submittedName>
</protein>
<evidence type="ECO:0000313" key="2">
    <source>
        <dbReference type="EMBL" id="KFG29794.1"/>
    </source>
</evidence>
<feature type="compositionally biased region" description="Polar residues" evidence="1">
    <location>
        <begin position="89"/>
        <end position="107"/>
    </location>
</feature>
<dbReference type="VEuPathDB" id="ToxoDB:TGP89_267312"/>
<dbReference type="EMBL" id="AEYI02002126">
    <property type="protein sequence ID" value="KFG29794.1"/>
    <property type="molecule type" value="Genomic_DNA"/>
</dbReference>
<accession>A0A086JCC6</accession>
<dbReference type="AlphaFoldDB" id="A0A086JCC6"/>
<reference evidence="2 3" key="1">
    <citation type="submission" date="2014-03" db="EMBL/GenBank/DDBJ databases">
        <authorList>
            <person name="Sibley D."/>
            <person name="Venepally P."/>
            <person name="Karamycheva S."/>
            <person name="Hadjithomas M."/>
            <person name="Khan A."/>
            <person name="Brunk B."/>
            <person name="Roos D."/>
            <person name="Caler E."/>
            <person name="Lorenzi H."/>
        </authorList>
    </citation>
    <scope>NUCLEOTIDE SEQUENCE [LARGE SCALE GENOMIC DNA]</scope>
    <source>
        <strain evidence="3">p89</strain>
    </source>
</reference>
<comment type="caution">
    <text evidence="2">The sequence shown here is derived from an EMBL/GenBank/DDBJ whole genome shotgun (WGS) entry which is preliminary data.</text>
</comment>